<dbReference type="PANTHER" id="PTHR24567:SF75">
    <property type="entry name" value="FUMARATE AND NITRATE REDUCTION REGULATORY PROTEIN"/>
    <property type="match status" value="1"/>
</dbReference>
<evidence type="ECO:0000256" key="3">
    <source>
        <dbReference type="ARBA" id="ARBA00023163"/>
    </source>
</evidence>
<dbReference type="Gene3D" id="1.10.10.10">
    <property type="entry name" value="Winged helix-like DNA-binding domain superfamily/Winged helix DNA-binding domain"/>
    <property type="match status" value="1"/>
</dbReference>
<keyword evidence="2" id="KW-0238">DNA-binding</keyword>
<dbReference type="SUPFAM" id="SSF51206">
    <property type="entry name" value="cAMP-binding domain-like"/>
    <property type="match status" value="1"/>
</dbReference>
<dbReference type="PROSITE" id="PS00042">
    <property type="entry name" value="HTH_CRP_1"/>
    <property type="match status" value="1"/>
</dbReference>
<evidence type="ECO:0000313" key="5">
    <source>
        <dbReference type="EMBL" id="TKV78305.1"/>
    </source>
</evidence>
<dbReference type="SMART" id="SM00100">
    <property type="entry name" value="cNMP"/>
    <property type="match status" value="1"/>
</dbReference>
<organism evidence="5 6">
    <name type="scientific">Bradyrhizobium elkanii</name>
    <dbReference type="NCBI Taxonomy" id="29448"/>
    <lineage>
        <taxon>Bacteria</taxon>
        <taxon>Pseudomonadati</taxon>
        <taxon>Pseudomonadota</taxon>
        <taxon>Alphaproteobacteria</taxon>
        <taxon>Hyphomicrobiales</taxon>
        <taxon>Nitrobacteraceae</taxon>
        <taxon>Bradyrhizobium</taxon>
    </lineage>
</organism>
<dbReference type="PRINTS" id="PR00034">
    <property type="entry name" value="HTHCRP"/>
</dbReference>
<dbReference type="InterPro" id="IPR018335">
    <property type="entry name" value="Tscrpt_reg_HTH_Crp-type_CS"/>
</dbReference>
<dbReference type="Proteomes" id="UP000305095">
    <property type="component" value="Unassembled WGS sequence"/>
</dbReference>
<proteinExistence type="predicted"/>
<dbReference type="SUPFAM" id="SSF46785">
    <property type="entry name" value="Winged helix' DNA-binding domain"/>
    <property type="match status" value="1"/>
</dbReference>
<dbReference type="CDD" id="cd00092">
    <property type="entry name" value="HTH_CRP"/>
    <property type="match status" value="1"/>
</dbReference>
<dbReference type="PANTHER" id="PTHR24567">
    <property type="entry name" value="CRP FAMILY TRANSCRIPTIONAL REGULATORY PROTEIN"/>
    <property type="match status" value="1"/>
</dbReference>
<dbReference type="AlphaFoldDB" id="A0A4V6Y7A5"/>
<dbReference type="CDD" id="cd00038">
    <property type="entry name" value="CAP_ED"/>
    <property type="match status" value="1"/>
</dbReference>
<dbReference type="RefSeq" id="WP_137481720.1">
    <property type="nucleotide sequence ID" value="NZ_SZZP01000018.1"/>
</dbReference>
<dbReference type="SMART" id="SM00419">
    <property type="entry name" value="HTH_CRP"/>
    <property type="match status" value="1"/>
</dbReference>
<protein>
    <submittedName>
        <fullName evidence="5">Cyclic nucleotide-binding domain-containing protein</fullName>
    </submittedName>
</protein>
<gene>
    <name evidence="5" type="ORF">FDV58_27640</name>
</gene>
<dbReference type="GO" id="GO:0005829">
    <property type="term" value="C:cytosol"/>
    <property type="evidence" value="ECO:0007669"/>
    <property type="project" value="TreeGrafter"/>
</dbReference>
<reference evidence="5 6" key="1">
    <citation type="submission" date="2019-05" db="EMBL/GenBank/DDBJ databases">
        <title>Draft Genome of Bradyrhizobium elkanii strain SEMIA 938, Used in Commercial Inoculants for Lupinus spp. in Brazil.</title>
        <authorList>
            <person name="Hungria M."/>
            <person name="Delamuta J.R.M."/>
            <person name="Ribeiro R.A."/>
            <person name="Nogueira M.A."/>
        </authorList>
    </citation>
    <scope>NUCLEOTIDE SEQUENCE [LARGE SCALE GENOMIC DNA]</scope>
    <source>
        <strain evidence="5 6">Semia 938</strain>
    </source>
</reference>
<dbReference type="InterPro" id="IPR012318">
    <property type="entry name" value="HTH_CRP"/>
</dbReference>
<comment type="caution">
    <text evidence="5">The sequence shown here is derived from an EMBL/GenBank/DDBJ whole genome shotgun (WGS) entry which is preliminary data.</text>
</comment>
<dbReference type="PROSITE" id="PS51063">
    <property type="entry name" value="HTH_CRP_2"/>
    <property type="match status" value="1"/>
</dbReference>
<dbReference type="InterPro" id="IPR018490">
    <property type="entry name" value="cNMP-bd_dom_sf"/>
</dbReference>
<evidence type="ECO:0000313" key="6">
    <source>
        <dbReference type="Proteomes" id="UP000305095"/>
    </source>
</evidence>
<dbReference type="GO" id="GO:0003700">
    <property type="term" value="F:DNA-binding transcription factor activity"/>
    <property type="evidence" value="ECO:0007669"/>
    <property type="project" value="InterPro"/>
</dbReference>
<dbReference type="InterPro" id="IPR050397">
    <property type="entry name" value="Env_Response_Regulators"/>
</dbReference>
<dbReference type="EMBL" id="SZZP01000018">
    <property type="protein sequence ID" value="TKV78305.1"/>
    <property type="molecule type" value="Genomic_DNA"/>
</dbReference>
<dbReference type="InterPro" id="IPR036390">
    <property type="entry name" value="WH_DNA-bd_sf"/>
</dbReference>
<dbReference type="Gene3D" id="2.60.120.10">
    <property type="entry name" value="Jelly Rolls"/>
    <property type="match status" value="1"/>
</dbReference>
<name>A0A4V6Y7A5_BRAEL</name>
<keyword evidence="1" id="KW-0805">Transcription regulation</keyword>
<evidence type="ECO:0000256" key="1">
    <source>
        <dbReference type="ARBA" id="ARBA00023015"/>
    </source>
</evidence>
<dbReference type="GO" id="GO:0003677">
    <property type="term" value="F:DNA binding"/>
    <property type="evidence" value="ECO:0007669"/>
    <property type="project" value="UniProtKB-KW"/>
</dbReference>
<dbReference type="Pfam" id="PF00325">
    <property type="entry name" value="Crp"/>
    <property type="match status" value="1"/>
</dbReference>
<sequence>MQTQNAISLENSRHPTSILSRQARVEGPFGTIGTPMRFARNSEIYGEDEAAEYLYQVVSGAVRTYKILEDGRRQIGAFYLPGDIFGFEAGETHISSAEAVSETRVIVVKRAALMIRATHEKDLARQLWDAAAQELRRFQGHLMLLICSAEDRVVGFLHDMAHRTVKNAAIELPMSRQDIADYLGLTIETVSRTFTQLEQNGVISLPTSRRVELRNRAMSNRMVAA</sequence>
<dbReference type="InterPro" id="IPR014710">
    <property type="entry name" value="RmlC-like_jellyroll"/>
</dbReference>
<feature type="domain" description="HTH crp-type" evidence="4">
    <location>
        <begin position="147"/>
        <end position="217"/>
    </location>
</feature>
<evidence type="ECO:0000256" key="2">
    <source>
        <dbReference type="ARBA" id="ARBA00023125"/>
    </source>
</evidence>
<dbReference type="Pfam" id="PF00027">
    <property type="entry name" value="cNMP_binding"/>
    <property type="match status" value="1"/>
</dbReference>
<accession>A0A4V6Y7A5</accession>
<dbReference type="InterPro" id="IPR000595">
    <property type="entry name" value="cNMP-bd_dom"/>
</dbReference>
<evidence type="ECO:0000259" key="4">
    <source>
        <dbReference type="PROSITE" id="PS51063"/>
    </source>
</evidence>
<dbReference type="InterPro" id="IPR036388">
    <property type="entry name" value="WH-like_DNA-bd_sf"/>
</dbReference>
<keyword evidence="3" id="KW-0804">Transcription</keyword>